<dbReference type="Gene3D" id="1.25.40.10">
    <property type="entry name" value="Tetratricopeptide repeat domain"/>
    <property type="match status" value="1"/>
</dbReference>
<comment type="subcellular location">
    <subcellularLocation>
        <location evidence="1">Cytoplasm</location>
    </subcellularLocation>
</comment>
<dbReference type="InterPro" id="IPR019734">
    <property type="entry name" value="TPR_rpt"/>
</dbReference>
<sequence length="444" mass="51107">MKFSKHFNRYQGTVRNNSLFADLLLYCIDCCDVRKDRPFMKIRIAIALIGLLIAFGSFAQPQRLEHYRQLLTEKEKIKGFGKDTGYINLLAKFSTCFYEINPDSMLFYTKEVYRYASNIHYEKGILESYCSMGYFYSLTGNYAQSLSWYQQALTLAEKINDKEVELNMLRNIGSFYLNTGKETAAAQHFDKAYKIATDIGHTVAKAYLLVDKAAIPLLHHQYDQALALYREALQVINDPDGYVAAFVRADIANIFCEKKQYQEAIPLLRTSLDYYLRTHDKLGRMNTMAALANAYGGLEQTDTAISYATTGLSLAKEIKNIEGIKIGADCLAGLYEKKGDFRNSLTYFKLYKAYSDSIFNDDTRKKTAELEAKFIYEKKEALLKQAQANKVRTLHFQIAIALISALLMAVLIIFFLFPRWLQQLPYFRNLPPPEKYEEKKLEYL</sequence>
<dbReference type="InterPro" id="IPR011990">
    <property type="entry name" value="TPR-like_helical_dom_sf"/>
</dbReference>
<evidence type="ECO:0000256" key="1">
    <source>
        <dbReference type="ARBA" id="ARBA00004496"/>
    </source>
</evidence>
<dbReference type="Proteomes" id="UP000192796">
    <property type="component" value="Unassembled WGS sequence"/>
</dbReference>
<keyword evidence="2" id="KW-0963">Cytoplasm</keyword>
<dbReference type="EMBL" id="LVYD01000124">
    <property type="protein sequence ID" value="OQP57266.1"/>
    <property type="molecule type" value="Genomic_DNA"/>
</dbReference>
<evidence type="ECO:0000313" key="9">
    <source>
        <dbReference type="Proteomes" id="UP000192796"/>
    </source>
</evidence>
<name>A0A1V9FGC3_9BACT</name>
<keyword evidence="9" id="KW-1185">Reference proteome</keyword>
<dbReference type="PANTHER" id="PTHR46630:SF1">
    <property type="entry name" value="TETRATRICOPEPTIDE REPEAT PROTEIN 29"/>
    <property type="match status" value="1"/>
</dbReference>
<dbReference type="SMART" id="SM00028">
    <property type="entry name" value="TPR"/>
    <property type="match status" value="5"/>
</dbReference>
<keyword evidence="7" id="KW-1133">Transmembrane helix</keyword>
<dbReference type="Pfam" id="PF13424">
    <property type="entry name" value="TPR_12"/>
    <property type="match status" value="2"/>
</dbReference>
<keyword evidence="7" id="KW-0812">Transmembrane</keyword>
<reference evidence="8 9" key="1">
    <citation type="submission" date="2016-03" db="EMBL/GenBank/DDBJ databases">
        <title>Niastella vici sp. nov., isolated from farmland soil.</title>
        <authorList>
            <person name="Chen L."/>
            <person name="Wang D."/>
            <person name="Yang S."/>
            <person name="Wang G."/>
        </authorList>
    </citation>
    <scope>NUCLEOTIDE SEQUENCE [LARGE SCALE GENOMIC DNA]</scope>
    <source>
        <strain evidence="8 9">DJ57</strain>
    </source>
</reference>
<evidence type="ECO:0000313" key="8">
    <source>
        <dbReference type="EMBL" id="OQP57266.1"/>
    </source>
</evidence>
<feature type="transmembrane region" description="Helical" evidence="7">
    <location>
        <begin position="42"/>
        <end position="59"/>
    </location>
</feature>
<comment type="caution">
    <text evidence="8">The sequence shown here is derived from an EMBL/GenBank/DDBJ whole genome shotgun (WGS) entry which is preliminary data.</text>
</comment>
<accession>A0A1V9FGC3</accession>
<dbReference type="InterPro" id="IPR051476">
    <property type="entry name" value="Bac_ResReg_Asp_Phosphatase"/>
</dbReference>
<dbReference type="PANTHER" id="PTHR46630">
    <property type="entry name" value="TETRATRICOPEPTIDE REPEAT PROTEIN 29"/>
    <property type="match status" value="1"/>
</dbReference>
<proteinExistence type="inferred from homology"/>
<evidence type="ECO:0000256" key="3">
    <source>
        <dbReference type="ARBA" id="ARBA00022737"/>
    </source>
</evidence>
<feature type="repeat" description="TPR" evidence="6">
    <location>
        <begin position="126"/>
        <end position="159"/>
    </location>
</feature>
<dbReference type="PROSITE" id="PS50005">
    <property type="entry name" value="TPR"/>
    <property type="match status" value="2"/>
</dbReference>
<organism evidence="8 9">
    <name type="scientific">Niastella vici</name>
    <dbReference type="NCBI Taxonomy" id="1703345"/>
    <lineage>
        <taxon>Bacteria</taxon>
        <taxon>Pseudomonadati</taxon>
        <taxon>Bacteroidota</taxon>
        <taxon>Chitinophagia</taxon>
        <taxon>Chitinophagales</taxon>
        <taxon>Chitinophagaceae</taxon>
        <taxon>Niastella</taxon>
    </lineage>
</organism>
<evidence type="ECO:0000256" key="6">
    <source>
        <dbReference type="PROSITE-ProRule" id="PRU00339"/>
    </source>
</evidence>
<dbReference type="AlphaFoldDB" id="A0A1V9FGC3"/>
<keyword evidence="4 6" id="KW-0802">TPR repeat</keyword>
<keyword evidence="3" id="KW-0677">Repeat</keyword>
<evidence type="ECO:0000256" key="4">
    <source>
        <dbReference type="ARBA" id="ARBA00022803"/>
    </source>
</evidence>
<dbReference type="SUPFAM" id="SSF48452">
    <property type="entry name" value="TPR-like"/>
    <property type="match status" value="1"/>
</dbReference>
<feature type="transmembrane region" description="Helical" evidence="7">
    <location>
        <begin position="394"/>
        <end position="417"/>
    </location>
</feature>
<evidence type="ECO:0000256" key="2">
    <source>
        <dbReference type="ARBA" id="ARBA00022490"/>
    </source>
</evidence>
<protein>
    <submittedName>
        <fullName evidence="8">Uncharacterized protein</fullName>
    </submittedName>
</protein>
<dbReference type="STRING" id="1703345.A3860_11975"/>
<comment type="similarity">
    <text evidence="5">Belongs to the Rap family.</text>
</comment>
<dbReference type="GO" id="GO:0005737">
    <property type="term" value="C:cytoplasm"/>
    <property type="evidence" value="ECO:0007669"/>
    <property type="project" value="UniProtKB-SubCell"/>
</dbReference>
<feature type="repeat" description="TPR" evidence="6">
    <location>
        <begin position="166"/>
        <end position="199"/>
    </location>
</feature>
<keyword evidence="7" id="KW-0472">Membrane</keyword>
<gene>
    <name evidence="8" type="ORF">A3860_11975</name>
</gene>
<evidence type="ECO:0000256" key="7">
    <source>
        <dbReference type="SAM" id="Phobius"/>
    </source>
</evidence>
<evidence type="ECO:0000256" key="5">
    <source>
        <dbReference type="ARBA" id="ARBA00038253"/>
    </source>
</evidence>